<dbReference type="RefSeq" id="WP_203882141.1">
    <property type="nucleotide sequence ID" value="NZ_BAABHH010000007.1"/>
</dbReference>
<reference evidence="5 6" key="1">
    <citation type="submission" date="2021-01" db="EMBL/GenBank/DDBJ databases">
        <title>Whole genome shotgun sequence of Planotetraspora kaengkrachanensis NBRC 104272.</title>
        <authorList>
            <person name="Komaki H."/>
            <person name="Tamura T."/>
        </authorList>
    </citation>
    <scope>NUCLEOTIDE SEQUENCE [LARGE SCALE GENOMIC DNA]</scope>
    <source>
        <strain evidence="5 6">NBRC 104272</strain>
    </source>
</reference>
<dbReference type="InterPro" id="IPR042099">
    <property type="entry name" value="ANL_N_sf"/>
</dbReference>
<evidence type="ECO:0000256" key="1">
    <source>
        <dbReference type="ARBA" id="ARBA00006432"/>
    </source>
</evidence>
<dbReference type="InterPro" id="IPR000873">
    <property type="entry name" value="AMP-dep_synth/lig_dom"/>
</dbReference>
<dbReference type="Proteomes" id="UP000630097">
    <property type="component" value="Unassembled WGS sequence"/>
</dbReference>
<keyword evidence="2" id="KW-0436">Ligase</keyword>
<organism evidence="5 6">
    <name type="scientific">Planotetraspora kaengkrachanensis</name>
    <dbReference type="NCBI Taxonomy" id="575193"/>
    <lineage>
        <taxon>Bacteria</taxon>
        <taxon>Bacillati</taxon>
        <taxon>Actinomycetota</taxon>
        <taxon>Actinomycetes</taxon>
        <taxon>Streptosporangiales</taxon>
        <taxon>Streptosporangiaceae</taxon>
        <taxon>Planotetraspora</taxon>
    </lineage>
</organism>
<accession>A0A8J3PQF4</accession>
<keyword evidence="6" id="KW-1185">Reference proteome</keyword>
<evidence type="ECO:0000259" key="4">
    <source>
        <dbReference type="Pfam" id="PF13193"/>
    </source>
</evidence>
<dbReference type="PROSITE" id="PS00455">
    <property type="entry name" value="AMP_BINDING"/>
    <property type="match status" value="1"/>
</dbReference>
<evidence type="ECO:0000256" key="2">
    <source>
        <dbReference type="ARBA" id="ARBA00022598"/>
    </source>
</evidence>
<feature type="domain" description="AMP-binding enzyme C-terminal" evidence="4">
    <location>
        <begin position="421"/>
        <end position="499"/>
    </location>
</feature>
<sequence length="517" mass="56949">MYPGHHAVAHPDKPAVVMADSGRSLTFAQLEYAANQVAHLLRDQGLRRGDHIAVMAENRLELLVIESAAERTGLYYTLINTHLTADEVAYIVGNCRARVFVGTVTLRDVVVKAAEECPEVERFLMVGLEEPDERWEPFAAAVERHPGVPVADEERGNVMLYSSGTTGRPKGICRPLQDLRPGDADEVLDWVRDLLGFREGLTYLNPAPLYHSAPQGSVAGALRLGGTVIVMERFDAEQWCALVEKHRITHCQMVPTMFIRLLRLPREVRDRYDLSSLERIVHGAAPCPVPVKQAMIDWLGPIVLEYYGATEGNGFTWCDSEQWLAHPGTVGRAIIGEVEILDDEQRPVPPGVDGTVWFRGATNFVYFDDPAKTAENRISDDRGLASTVGDIGHLDADGHLYLTDRKSHMIISGGVNIYPQETENLLAAHPAVADVAVIGVPHPDLGEEVKAVVELVDPAAAGPGLAAELIAYCRDRIAHYKCPRSVDFVDSLPRLPTGKLYKRLLRDRYRSPGTVTG</sequence>
<dbReference type="Gene3D" id="3.30.300.30">
    <property type="match status" value="1"/>
</dbReference>
<dbReference type="InterPro" id="IPR020845">
    <property type="entry name" value="AMP-binding_CS"/>
</dbReference>
<dbReference type="InterPro" id="IPR025110">
    <property type="entry name" value="AMP-bd_C"/>
</dbReference>
<protein>
    <submittedName>
        <fullName evidence="5">Acyl-CoA synthetase</fullName>
    </submittedName>
</protein>
<dbReference type="SUPFAM" id="SSF56801">
    <property type="entry name" value="Acetyl-CoA synthetase-like"/>
    <property type="match status" value="1"/>
</dbReference>
<comment type="caution">
    <text evidence="5">The sequence shown here is derived from an EMBL/GenBank/DDBJ whole genome shotgun (WGS) entry which is preliminary data.</text>
</comment>
<feature type="domain" description="AMP-dependent synthetase/ligase" evidence="3">
    <location>
        <begin position="6"/>
        <end position="363"/>
    </location>
</feature>
<dbReference type="Pfam" id="PF00501">
    <property type="entry name" value="AMP-binding"/>
    <property type="match status" value="1"/>
</dbReference>
<dbReference type="GO" id="GO:0031956">
    <property type="term" value="F:medium-chain fatty acid-CoA ligase activity"/>
    <property type="evidence" value="ECO:0007669"/>
    <property type="project" value="TreeGrafter"/>
</dbReference>
<proteinExistence type="inferred from homology"/>
<dbReference type="PANTHER" id="PTHR43201">
    <property type="entry name" value="ACYL-COA SYNTHETASE"/>
    <property type="match status" value="1"/>
</dbReference>
<dbReference type="Pfam" id="PF13193">
    <property type="entry name" value="AMP-binding_C"/>
    <property type="match status" value="1"/>
</dbReference>
<comment type="similarity">
    <text evidence="1">Belongs to the ATP-dependent AMP-binding enzyme family.</text>
</comment>
<dbReference type="EMBL" id="BONV01000005">
    <property type="protein sequence ID" value="GIG78661.1"/>
    <property type="molecule type" value="Genomic_DNA"/>
</dbReference>
<dbReference type="InterPro" id="IPR045851">
    <property type="entry name" value="AMP-bd_C_sf"/>
</dbReference>
<name>A0A8J3PQF4_9ACTN</name>
<evidence type="ECO:0000259" key="3">
    <source>
        <dbReference type="Pfam" id="PF00501"/>
    </source>
</evidence>
<dbReference type="PANTHER" id="PTHR43201:SF5">
    <property type="entry name" value="MEDIUM-CHAIN ACYL-COA LIGASE ACSF2, MITOCHONDRIAL"/>
    <property type="match status" value="1"/>
</dbReference>
<evidence type="ECO:0000313" key="5">
    <source>
        <dbReference type="EMBL" id="GIG78661.1"/>
    </source>
</evidence>
<evidence type="ECO:0000313" key="6">
    <source>
        <dbReference type="Proteomes" id="UP000630097"/>
    </source>
</evidence>
<dbReference type="AlphaFoldDB" id="A0A8J3PQF4"/>
<dbReference type="GO" id="GO:0006631">
    <property type="term" value="P:fatty acid metabolic process"/>
    <property type="evidence" value="ECO:0007669"/>
    <property type="project" value="TreeGrafter"/>
</dbReference>
<dbReference type="Gene3D" id="3.40.50.12780">
    <property type="entry name" value="N-terminal domain of ligase-like"/>
    <property type="match status" value="1"/>
</dbReference>
<gene>
    <name evidence="5" type="ORF">Pka01_17880</name>
</gene>